<dbReference type="SUPFAM" id="SSF53067">
    <property type="entry name" value="Actin-like ATPase domain"/>
    <property type="match status" value="2"/>
</dbReference>
<dbReference type="EMBL" id="FNGP01000002">
    <property type="protein sequence ID" value="SDL41489.1"/>
    <property type="molecule type" value="Genomic_DNA"/>
</dbReference>
<gene>
    <name evidence="2" type="ORF">SAMN04488242_1492</name>
</gene>
<dbReference type="InterPro" id="IPR050273">
    <property type="entry name" value="GppA/Ppx_hydrolase"/>
</dbReference>
<dbReference type="RefSeq" id="WP_093250510.1">
    <property type="nucleotide sequence ID" value="NZ_FNGP01000002.1"/>
</dbReference>
<dbReference type="Pfam" id="PF02541">
    <property type="entry name" value="Ppx-GppA"/>
    <property type="match status" value="1"/>
</dbReference>
<dbReference type="PANTHER" id="PTHR30005:SF13">
    <property type="entry name" value="EXOPOLYPHOSPHATASE 2"/>
    <property type="match status" value="1"/>
</dbReference>
<name>A0A1G9JVC2_9ACTN</name>
<evidence type="ECO:0000313" key="2">
    <source>
        <dbReference type="EMBL" id="SDL41489.1"/>
    </source>
</evidence>
<evidence type="ECO:0000259" key="1">
    <source>
        <dbReference type="Pfam" id="PF02541"/>
    </source>
</evidence>
<dbReference type="OrthoDB" id="9793035at2"/>
<sequence length="309" mass="32681">MSRTVAAVDCGTNSIRLLVVRHDGHHTEELARETRLARLGQGVDATGEFHPDALERAFTIFREFAAIIAAHGPAETRVVATSAARDVSNRADFEAGVREHLGVDPDIISGDEEARLSTAGVLSGVDVPRPVLILDIGGGSTELILVDEGDTIRHQVSLNIGAVRVRERFLPSDPPAADEVAAARAFIAEQIDGSGIPFDEVATAVGVAGTATSFAARRLGLLEYSRSAVHEVELTADFIVEATDHWLETPAGVITQEPCMHPLRAQVIGAGGLILEALSTRVPGGSVMVSETDILDGIALSILDRQPLD</sequence>
<dbReference type="PANTHER" id="PTHR30005">
    <property type="entry name" value="EXOPOLYPHOSPHATASE"/>
    <property type="match status" value="1"/>
</dbReference>
<dbReference type="Gene3D" id="3.30.420.40">
    <property type="match status" value="1"/>
</dbReference>
<organism evidence="2 3">
    <name type="scientific">Tessaracoccus oleiagri</name>
    <dbReference type="NCBI Taxonomy" id="686624"/>
    <lineage>
        <taxon>Bacteria</taxon>
        <taxon>Bacillati</taxon>
        <taxon>Actinomycetota</taxon>
        <taxon>Actinomycetes</taxon>
        <taxon>Propionibacteriales</taxon>
        <taxon>Propionibacteriaceae</taxon>
        <taxon>Tessaracoccus</taxon>
    </lineage>
</organism>
<accession>A0A1G9JVC2</accession>
<feature type="domain" description="Ppx/GppA phosphatase N-terminal" evidence="1">
    <location>
        <begin position="18"/>
        <end position="305"/>
    </location>
</feature>
<dbReference type="InterPro" id="IPR043129">
    <property type="entry name" value="ATPase_NBD"/>
</dbReference>
<reference evidence="2 3" key="1">
    <citation type="submission" date="2016-10" db="EMBL/GenBank/DDBJ databases">
        <authorList>
            <person name="de Groot N.N."/>
        </authorList>
    </citation>
    <scope>NUCLEOTIDE SEQUENCE [LARGE SCALE GENOMIC DNA]</scope>
    <source>
        <strain evidence="2 3">CGMCC 1.9159</strain>
    </source>
</reference>
<dbReference type="GO" id="GO:0016462">
    <property type="term" value="F:pyrophosphatase activity"/>
    <property type="evidence" value="ECO:0007669"/>
    <property type="project" value="TreeGrafter"/>
</dbReference>
<evidence type="ECO:0000313" key="3">
    <source>
        <dbReference type="Proteomes" id="UP000199475"/>
    </source>
</evidence>
<keyword evidence="3" id="KW-1185">Reference proteome</keyword>
<protein>
    <submittedName>
        <fullName evidence="2">Exopolyphosphatase / guanosine-5'-triphosphate,3'-diphosphate pyrophosphatase</fullName>
    </submittedName>
</protein>
<dbReference type="STRING" id="686624.SAMN04488242_1492"/>
<dbReference type="Gene3D" id="3.30.420.150">
    <property type="entry name" value="Exopolyphosphatase. Domain 2"/>
    <property type="match status" value="1"/>
</dbReference>
<proteinExistence type="predicted"/>
<dbReference type="InterPro" id="IPR003695">
    <property type="entry name" value="Ppx_GppA_N"/>
</dbReference>
<dbReference type="Proteomes" id="UP000199475">
    <property type="component" value="Unassembled WGS sequence"/>
</dbReference>
<dbReference type="AlphaFoldDB" id="A0A1G9JVC2"/>